<evidence type="ECO:0000313" key="3">
    <source>
        <dbReference type="Proteomes" id="UP000014018"/>
    </source>
</evidence>
<sequence length="67" mass="8053">MKPVIYLHIVSFIWILLIILYLPNTIVYLKFRHSPWRFLIVDSVVLIPIFIFIFIASLFSAFSLRRK</sequence>
<reference evidence="2 3" key="1">
    <citation type="submission" date="2012-12" db="EMBL/GenBank/DDBJ databases">
        <title>The Genome Sequence of Bacillus cereus VD133.</title>
        <authorList>
            <consortium name="The Broad Institute Genome Sequencing Platform"/>
            <consortium name="The Broad Institute Genome Sequencing Center for Infectious Disease"/>
            <person name="Feldgarden M."/>
            <person name="Van der Auwera G.A."/>
            <person name="Mahillon J."/>
            <person name="Duprez V."/>
            <person name="Timmery S."/>
            <person name="Mattelet C."/>
            <person name="Dierick K."/>
            <person name="Sun M."/>
            <person name="Yu Z."/>
            <person name="Zhu L."/>
            <person name="Hu X."/>
            <person name="Shank E.B."/>
            <person name="Swiecicka I."/>
            <person name="Hansen B.M."/>
            <person name="Andrup L."/>
            <person name="Walker B."/>
            <person name="Young S.K."/>
            <person name="Zeng Q."/>
            <person name="Gargeya S."/>
            <person name="Fitzgerald M."/>
            <person name="Haas B."/>
            <person name="Abouelleil A."/>
            <person name="Alvarado L."/>
            <person name="Arachchi H.M."/>
            <person name="Berlin A.M."/>
            <person name="Chapman S.B."/>
            <person name="Dewar J."/>
            <person name="Goldberg J."/>
            <person name="Griggs A."/>
            <person name="Gujja S."/>
            <person name="Hansen M."/>
            <person name="Howarth C."/>
            <person name="Imamovic A."/>
            <person name="Larimer J."/>
            <person name="McCowan C."/>
            <person name="Murphy C."/>
            <person name="Neiman D."/>
            <person name="Pearson M."/>
            <person name="Priest M."/>
            <person name="Roberts A."/>
            <person name="Saif S."/>
            <person name="Shea T."/>
            <person name="Sisk P."/>
            <person name="Sykes S."/>
            <person name="Wortman J."/>
            <person name="Nusbaum C."/>
            <person name="Birren B."/>
        </authorList>
    </citation>
    <scope>NUCLEOTIDE SEQUENCE [LARGE SCALE GENOMIC DNA]</scope>
    <source>
        <strain evidence="2 3">VD133</strain>
    </source>
</reference>
<gene>
    <name evidence="2" type="ORF">IIU_06650</name>
</gene>
<feature type="transmembrane region" description="Helical" evidence="1">
    <location>
        <begin position="39"/>
        <end position="62"/>
    </location>
</feature>
<dbReference type="Proteomes" id="UP000014018">
    <property type="component" value="Unassembled WGS sequence"/>
</dbReference>
<dbReference type="AlphaFoldDB" id="A0A9W5UZ36"/>
<organism evidence="2 3">
    <name type="scientific">Bacillus cereus VD133</name>
    <dbReference type="NCBI Taxonomy" id="1053233"/>
    <lineage>
        <taxon>Bacteria</taxon>
        <taxon>Bacillati</taxon>
        <taxon>Bacillota</taxon>
        <taxon>Bacilli</taxon>
        <taxon>Bacillales</taxon>
        <taxon>Bacillaceae</taxon>
        <taxon>Bacillus</taxon>
        <taxon>Bacillus cereus group</taxon>
    </lineage>
</organism>
<dbReference type="EMBL" id="AHFB01000157">
    <property type="protein sequence ID" value="EOO24687.1"/>
    <property type="molecule type" value="Genomic_DNA"/>
</dbReference>
<evidence type="ECO:0000256" key="1">
    <source>
        <dbReference type="SAM" id="Phobius"/>
    </source>
</evidence>
<proteinExistence type="predicted"/>
<feature type="transmembrane region" description="Helical" evidence="1">
    <location>
        <begin position="6"/>
        <end position="27"/>
    </location>
</feature>
<accession>A0A9W5UZ36</accession>
<keyword evidence="1" id="KW-0812">Transmembrane</keyword>
<name>A0A9W5UZ36_BACCE</name>
<keyword evidence="1" id="KW-1133">Transmembrane helix</keyword>
<keyword evidence="1" id="KW-0472">Membrane</keyword>
<protein>
    <submittedName>
        <fullName evidence="2">Uncharacterized protein</fullName>
    </submittedName>
</protein>
<comment type="caution">
    <text evidence="2">The sequence shown here is derived from an EMBL/GenBank/DDBJ whole genome shotgun (WGS) entry which is preliminary data.</text>
</comment>
<evidence type="ECO:0000313" key="2">
    <source>
        <dbReference type="EMBL" id="EOO24687.1"/>
    </source>
</evidence>